<evidence type="ECO:0000313" key="2">
    <source>
        <dbReference type="Proteomes" id="UP000824120"/>
    </source>
</evidence>
<dbReference type="AlphaFoldDB" id="A0A9J5YIH5"/>
<protein>
    <recommendedName>
        <fullName evidence="3">Reverse transcriptase</fullName>
    </recommendedName>
</protein>
<dbReference type="EMBL" id="JACXVP010000006">
    <property type="protein sequence ID" value="KAG5600130.1"/>
    <property type="molecule type" value="Genomic_DNA"/>
</dbReference>
<proteinExistence type="predicted"/>
<gene>
    <name evidence="1" type="ORF">H5410_031500</name>
</gene>
<dbReference type="InterPro" id="IPR036691">
    <property type="entry name" value="Endo/exonu/phosph_ase_sf"/>
</dbReference>
<dbReference type="Proteomes" id="UP000824120">
    <property type="component" value="Chromosome 6"/>
</dbReference>
<dbReference type="SUPFAM" id="SSF56219">
    <property type="entry name" value="DNase I-like"/>
    <property type="match status" value="1"/>
</dbReference>
<reference evidence="1 2" key="1">
    <citation type="submission" date="2020-09" db="EMBL/GenBank/DDBJ databases">
        <title>De no assembly of potato wild relative species, Solanum commersonii.</title>
        <authorList>
            <person name="Cho K."/>
        </authorList>
    </citation>
    <scope>NUCLEOTIDE SEQUENCE [LARGE SCALE GENOMIC DNA]</scope>
    <source>
        <strain evidence="1">LZ3.2</strain>
        <tissue evidence="1">Leaf</tissue>
    </source>
</reference>
<organism evidence="1 2">
    <name type="scientific">Solanum commersonii</name>
    <name type="common">Commerson's wild potato</name>
    <name type="synonym">Commerson's nightshade</name>
    <dbReference type="NCBI Taxonomy" id="4109"/>
    <lineage>
        <taxon>Eukaryota</taxon>
        <taxon>Viridiplantae</taxon>
        <taxon>Streptophyta</taxon>
        <taxon>Embryophyta</taxon>
        <taxon>Tracheophyta</taxon>
        <taxon>Spermatophyta</taxon>
        <taxon>Magnoliopsida</taxon>
        <taxon>eudicotyledons</taxon>
        <taxon>Gunneridae</taxon>
        <taxon>Pentapetalae</taxon>
        <taxon>asterids</taxon>
        <taxon>lamiids</taxon>
        <taxon>Solanales</taxon>
        <taxon>Solanaceae</taxon>
        <taxon>Solanoideae</taxon>
        <taxon>Solaneae</taxon>
        <taxon>Solanum</taxon>
    </lineage>
</organism>
<sequence>MLSVTMLKGGGMDRPWLIGGDFNVVLSREEKIRGLLVVTPNYQEFKTCIDSCDLSQVQFRGSPFTWWNSRIEHETIKDVVRLNWDLSISSNHFLNFKRKIKKVKRALSIWSGETFRDIFQQLIIRE</sequence>
<accession>A0A9J5YIH5</accession>
<dbReference type="OrthoDB" id="1432313at2759"/>
<dbReference type="PANTHER" id="PTHR33710:SF79">
    <property type="entry name" value="OS06G0205337 PROTEIN"/>
    <property type="match status" value="1"/>
</dbReference>
<dbReference type="Gene3D" id="3.60.10.10">
    <property type="entry name" value="Endonuclease/exonuclease/phosphatase"/>
    <property type="match status" value="1"/>
</dbReference>
<keyword evidence="2" id="KW-1185">Reference proteome</keyword>
<evidence type="ECO:0000313" key="1">
    <source>
        <dbReference type="EMBL" id="KAG5600130.1"/>
    </source>
</evidence>
<evidence type="ECO:0008006" key="3">
    <source>
        <dbReference type="Google" id="ProtNLM"/>
    </source>
</evidence>
<name>A0A9J5YIH5_SOLCO</name>
<dbReference type="PANTHER" id="PTHR33710">
    <property type="entry name" value="BNAC02G09200D PROTEIN"/>
    <property type="match status" value="1"/>
</dbReference>
<comment type="caution">
    <text evidence="1">The sequence shown here is derived from an EMBL/GenBank/DDBJ whole genome shotgun (WGS) entry which is preliminary data.</text>
</comment>